<feature type="region of interest" description="Disordered" evidence="1">
    <location>
        <begin position="388"/>
        <end position="408"/>
    </location>
</feature>
<dbReference type="PANTHER" id="PTHR35564:SF4">
    <property type="entry name" value="CYTOPLASMIC PROTEIN"/>
    <property type="match status" value="1"/>
</dbReference>
<protein>
    <submittedName>
        <fullName evidence="2">Type VI secretion system protein ImpH</fullName>
    </submittedName>
</protein>
<evidence type="ECO:0000313" key="2">
    <source>
        <dbReference type="EMBL" id="SCB62292.1"/>
    </source>
</evidence>
<dbReference type="PANTHER" id="PTHR35564">
    <property type="match status" value="1"/>
</dbReference>
<name>A0A1C3YCL5_9HYPH</name>
<dbReference type="Proteomes" id="UP000198723">
    <property type="component" value="Unassembled WGS sequence"/>
</dbReference>
<dbReference type="Pfam" id="PF06996">
    <property type="entry name" value="T6SS_TssG"/>
    <property type="match status" value="1"/>
</dbReference>
<accession>A0A1C3YCL5</accession>
<organism evidence="2 3">
    <name type="scientific">Rhizobium aethiopicum</name>
    <dbReference type="NCBI Taxonomy" id="1138170"/>
    <lineage>
        <taxon>Bacteria</taxon>
        <taxon>Pseudomonadati</taxon>
        <taxon>Pseudomonadota</taxon>
        <taxon>Alphaproteobacteria</taxon>
        <taxon>Hyphomicrobiales</taxon>
        <taxon>Rhizobiaceae</taxon>
        <taxon>Rhizobium/Agrobacterium group</taxon>
        <taxon>Rhizobium</taxon>
    </lineage>
</organism>
<sequence length="408" mass="44593">MADDGRPPGDPLISGALGDFLSSLRAEPHACDFFQALRRIDAICSDRPRLGESSGPSLDRVRIAQQPSLAFPPRSIAGVTAHEQNDPVISTYAFGLFGPHGPLPLHLTEYALLRQHNAADETLIRFADTFHHRMASFFFRAWAEGEPTVSYDRPQEDRFALQLGALAGFGMTSLRARDAMPDLAKLHFTGRLASHTRNAEGLAAILASFVEAPVDIREFVPKWVDLPRISLCLLGRDPATGTLNGNAIAGARVRVWHHRFRLIVGPLSLAHYESLLPAAPGLKSIAEIICNYLGDELDWEINLVLRQEQVPEVQLGRCGRLGWSSWMGKRKTRQHADDLTTTPTDRGPPAPAWHSPETDIHDAAGPLDLLFGRGEDLLGEIDLERMNGPRNLDTKCGGTAGGGLEGPL</sequence>
<dbReference type="EMBL" id="FMAJ01000042">
    <property type="protein sequence ID" value="SCB62292.1"/>
    <property type="molecule type" value="Genomic_DNA"/>
</dbReference>
<reference evidence="2 3" key="1">
    <citation type="submission" date="2016-08" db="EMBL/GenBank/DDBJ databases">
        <authorList>
            <person name="Seilhamer J.J."/>
        </authorList>
    </citation>
    <scope>NUCLEOTIDE SEQUENCE [LARGE SCALE GENOMIC DNA]</scope>
    <source>
        <strain evidence="2 3">HBR26</strain>
    </source>
</reference>
<proteinExistence type="predicted"/>
<feature type="compositionally biased region" description="Gly residues" evidence="1">
    <location>
        <begin position="398"/>
        <end position="408"/>
    </location>
</feature>
<dbReference type="NCBIfam" id="TIGR03347">
    <property type="entry name" value="VI_chp_1"/>
    <property type="match status" value="1"/>
</dbReference>
<evidence type="ECO:0000256" key="1">
    <source>
        <dbReference type="SAM" id="MobiDB-lite"/>
    </source>
</evidence>
<gene>
    <name evidence="2" type="ORF">GA0061105_1427</name>
</gene>
<evidence type="ECO:0000313" key="3">
    <source>
        <dbReference type="Proteomes" id="UP000198723"/>
    </source>
</evidence>
<dbReference type="STRING" id="1138170.GA0061105_1427"/>
<dbReference type="AlphaFoldDB" id="A0A1C3YCL5"/>
<dbReference type="InterPro" id="IPR010732">
    <property type="entry name" value="T6SS_TssG-like"/>
</dbReference>
<feature type="region of interest" description="Disordered" evidence="1">
    <location>
        <begin position="332"/>
        <end position="359"/>
    </location>
</feature>